<organism evidence="4 5">
    <name type="scientific">Pararoseomonas baculiformis</name>
    <dbReference type="NCBI Taxonomy" id="2820812"/>
    <lineage>
        <taxon>Bacteria</taxon>
        <taxon>Pseudomonadati</taxon>
        <taxon>Pseudomonadota</taxon>
        <taxon>Alphaproteobacteria</taxon>
        <taxon>Acetobacterales</taxon>
        <taxon>Acetobacteraceae</taxon>
        <taxon>Pararoseomonas</taxon>
    </lineage>
</organism>
<feature type="domain" description="Insertion element IS402-like" evidence="3">
    <location>
        <begin position="21"/>
        <end position="93"/>
    </location>
</feature>
<name>A0ABS4AKU9_9PROT</name>
<dbReference type="Proteomes" id="UP000681594">
    <property type="component" value="Unassembled WGS sequence"/>
</dbReference>
<sequence>MWTPAARAQLARRAQPYATCLTDAEWALVAPFLPSPAGTGRPWSWPMRRVVDAILYVLRTGCAWAHLPRDFPPPGTVHRWFLRLSRSGTFERLAHALAMADRVRVGREASPTAAVLDAQSARSGGVGVKGVRGYDAGKNVTGRKRHALVDTGGRLLIAAVSPASLHDSHGGAALLTMSRRPWPFLARCFADRAYAGPRVAQASSVAVTLVGRSPGQKGFAVQPRRWVVERSFAWFGRCRRLARDHEATVSSAVAFFTLAAAMILVRRLAQPL</sequence>
<dbReference type="EMBL" id="JAGIZB010000039">
    <property type="protein sequence ID" value="MBP0447499.1"/>
    <property type="molecule type" value="Genomic_DNA"/>
</dbReference>
<keyword evidence="5" id="KW-1185">Reference proteome</keyword>
<reference evidence="4 5" key="1">
    <citation type="submission" date="2021-03" db="EMBL/GenBank/DDBJ databases">
        <authorList>
            <person name="So Y."/>
        </authorList>
    </citation>
    <scope>NUCLEOTIDE SEQUENCE [LARGE SCALE GENOMIC DNA]</scope>
    <source>
        <strain evidence="4 5">SSH11</strain>
    </source>
</reference>
<evidence type="ECO:0000256" key="1">
    <source>
        <dbReference type="SAM" id="Phobius"/>
    </source>
</evidence>
<dbReference type="Pfam" id="PF01609">
    <property type="entry name" value="DDE_Tnp_1"/>
    <property type="match status" value="1"/>
</dbReference>
<evidence type="ECO:0000259" key="3">
    <source>
        <dbReference type="Pfam" id="PF13340"/>
    </source>
</evidence>
<proteinExistence type="predicted"/>
<dbReference type="InterPro" id="IPR025161">
    <property type="entry name" value="IS402-like_dom"/>
</dbReference>
<feature type="domain" description="Transposase IS4-like" evidence="2">
    <location>
        <begin position="111"/>
        <end position="263"/>
    </location>
</feature>
<gene>
    <name evidence="4" type="ORF">J8J14_22315</name>
</gene>
<dbReference type="InterPro" id="IPR002559">
    <property type="entry name" value="Transposase_11"/>
</dbReference>
<dbReference type="PANTHER" id="PTHR30007:SF0">
    <property type="entry name" value="TRANSPOSASE"/>
    <property type="match status" value="1"/>
</dbReference>
<protein>
    <submittedName>
        <fullName evidence="4">IS5 family transposase</fullName>
    </submittedName>
</protein>
<dbReference type="RefSeq" id="WP_209381767.1">
    <property type="nucleotide sequence ID" value="NZ_JAGIZB010000039.1"/>
</dbReference>
<evidence type="ECO:0000259" key="2">
    <source>
        <dbReference type="Pfam" id="PF01609"/>
    </source>
</evidence>
<feature type="transmembrane region" description="Helical" evidence="1">
    <location>
        <begin position="247"/>
        <end position="265"/>
    </location>
</feature>
<dbReference type="Pfam" id="PF13340">
    <property type="entry name" value="DUF4096"/>
    <property type="match status" value="1"/>
</dbReference>
<keyword evidence="1" id="KW-1133">Transmembrane helix</keyword>
<evidence type="ECO:0000313" key="5">
    <source>
        <dbReference type="Proteomes" id="UP000681594"/>
    </source>
</evidence>
<accession>A0ABS4AKU9</accession>
<dbReference type="PANTHER" id="PTHR30007">
    <property type="entry name" value="PHP DOMAIN PROTEIN"/>
    <property type="match status" value="1"/>
</dbReference>
<dbReference type="NCBIfam" id="NF033580">
    <property type="entry name" value="transpos_IS5_3"/>
    <property type="match status" value="1"/>
</dbReference>
<evidence type="ECO:0000313" key="4">
    <source>
        <dbReference type="EMBL" id="MBP0447499.1"/>
    </source>
</evidence>
<keyword evidence="1" id="KW-0472">Membrane</keyword>
<comment type="caution">
    <text evidence="4">The sequence shown here is derived from an EMBL/GenBank/DDBJ whole genome shotgun (WGS) entry which is preliminary data.</text>
</comment>
<keyword evidence="1" id="KW-0812">Transmembrane</keyword>